<accession>A0ABP8YBB8</accession>
<comment type="caution">
    <text evidence="1">The sequence shown here is derived from an EMBL/GenBank/DDBJ whole genome shotgun (WGS) entry which is preliminary data.</text>
</comment>
<dbReference type="EMBL" id="BAABLO010000011">
    <property type="protein sequence ID" value="GAA4725903.1"/>
    <property type="molecule type" value="Genomic_DNA"/>
</dbReference>
<evidence type="ECO:0000313" key="1">
    <source>
        <dbReference type="EMBL" id="GAA4725903.1"/>
    </source>
</evidence>
<name>A0ABP8YBB8_9MICO</name>
<sequence length="163" mass="17221">MSDPGDIAVTQGFYLRPRYRNYLVLRPVVLTVADGRLRIVDHKERVQLDAPGPEVSARFSRFGLMHLTHGGRRHALQRQGANWSPNFTSKQVEQLKGAGMPVPGLAGGMSGGGGADGLVDALAGLAALGEAADAAASLRSGGPLRRSWPGILRALGCRVESRG</sequence>
<keyword evidence="2" id="KW-1185">Reference proteome</keyword>
<evidence type="ECO:0000313" key="2">
    <source>
        <dbReference type="Proteomes" id="UP001500556"/>
    </source>
</evidence>
<proteinExistence type="predicted"/>
<reference evidence="2" key="1">
    <citation type="journal article" date="2019" name="Int. J. Syst. Evol. Microbiol.">
        <title>The Global Catalogue of Microorganisms (GCM) 10K type strain sequencing project: providing services to taxonomists for standard genome sequencing and annotation.</title>
        <authorList>
            <consortium name="The Broad Institute Genomics Platform"/>
            <consortium name="The Broad Institute Genome Sequencing Center for Infectious Disease"/>
            <person name="Wu L."/>
            <person name="Ma J."/>
        </authorList>
    </citation>
    <scope>NUCLEOTIDE SEQUENCE [LARGE SCALE GENOMIC DNA]</scope>
    <source>
        <strain evidence="2">JCM 18961</strain>
    </source>
</reference>
<dbReference type="RefSeq" id="WP_345503750.1">
    <property type="nucleotide sequence ID" value="NZ_BAABLO010000011.1"/>
</dbReference>
<organism evidence="1 2">
    <name type="scientific">Pedococcus ginsenosidimutans</name>
    <dbReference type="NCBI Taxonomy" id="490570"/>
    <lineage>
        <taxon>Bacteria</taxon>
        <taxon>Bacillati</taxon>
        <taxon>Actinomycetota</taxon>
        <taxon>Actinomycetes</taxon>
        <taxon>Micrococcales</taxon>
        <taxon>Intrasporangiaceae</taxon>
        <taxon>Pedococcus</taxon>
    </lineage>
</organism>
<gene>
    <name evidence="1" type="ORF">GCM10025782_25140</name>
</gene>
<protein>
    <submittedName>
        <fullName evidence="1">Uncharacterized protein</fullName>
    </submittedName>
</protein>
<dbReference type="Proteomes" id="UP001500556">
    <property type="component" value="Unassembled WGS sequence"/>
</dbReference>